<keyword evidence="8" id="KW-0396">Initiation factor</keyword>
<evidence type="ECO:0000256" key="1">
    <source>
        <dbReference type="ARBA" id="ARBA00010857"/>
    </source>
</evidence>
<dbReference type="GO" id="GO:0097550">
    <property type="term" value="C:transcription preinitiation complex"/>
    <property type="evidence" value="ECO:0007669"/>
    <property type="project" value="TreeGrafter"/>
</dbReference>
<dbReference type="GO" id="GO:0003743">
    <property type="term" value="F:translation initiation factor activity"/>
    <property type="evidence" value="ECO:0007669"/>
    <property type="project" value="UniProtKB-KW"/>
</dbReference>
<keyword evidence="4" id="KW-0805">Transcription regulation</keyword>
<sequence>MLSKHSSRPDDEQCSACGSPPITDNFTGELVCSSCGVVLKERVETLSPEWRSFSSADNRARGGFPSSLLIYDTGLSTYIGTTFVQDQKQQGGDQENNNNNKNEGGSVYVHRASCPIPVNRLRKLNAMSVSSAPVSRNLKKATWEINRICSSLGLAWQVAERSAYFYRKALQKNLIKGRSISGFVAASVYLACKERMIPRTIDEVCRATGVDRPFATRCYKILVSEMHIEPPPITDPFRNIAKISTRAGIEERVSRRAMEILSSVTSHTTIMGKNPLVLAAAALYLATVEHKLNMTKTMIADAAEVSTISLRKRLADITCALEDLSRR</sequence>
<evidence type="ECO:0000256" key="3">
    <source>
        <dbReference type="ARBA" id="ARBA00022737"/>
    </source>
</evidence>
<dbReference type="GO" id="GO:0070897">
    <property type="term" value="P:transcription preinitiation complex assembly"/>
    <property type="evidence" value="ECO:0007669"/>
    <property type="project" value="InterPro"/>
</dbReference>
<dbReference type="Gene3D" id="1.10.472.170">
    <property type="match status" value="1"/>
</dbReference>
<dbReference type="GO" id="GO:0017025">
    <property type="term" value="F:TBP-class protein binding"/>
    <property type="evidence" value="ECO:0007669"/>
    <property type="project" value="InterPro"/>
</dbReference>
<dbReference type="InterPro" id="IPR023486">
    <property type="entry name" value="TFIIB_CS"/>
</dbReference>
<dbReference type="InterPro" id="IPR013763">
    <property type="entry name" value="Cyclin-like_dom"/>
</dbReference>
<reference evidence="8 9" key="1">
    <citation type="journal article" date="2012" name="Environ. Microbiol.">
        <title>The genome of the ammonia-oxidizing Candidatus Nitrososphaera gargensis: insights into metabolic versatility and environmental adaptations.</title>
        <authorList>
            <person name="Spang A."/>
            <person name="Poehlein A."/>
            <person name="Offre P."/>
            <person name="Zumbragel S."/>
            <person name="Haider S."/>
            <person name="Rychlik N."/>
            <person name="Nowka B."/>
            <person name="Schmeisser C."/>
            <person name="Lebedeva E.V."/>
            <person name="Rattei T."/>
            <person name="Bohm C."/>
            <person name="Schmid M."/>
            <person name="Galushko A."/>
            <person name="Hatzenpichler R."/>
            <person name="Weinmaier T."/>
            <person name="Daniel R."/>
            <person name="Schleper C."/>
            <person name="Spieck E."/>
            <person name="Streit W."/>
            <person name="Wagner M."/>
        </authorList>
    </citation>
    <scope>NUCLEOTIDE SEQUENCE [LARGE SCALE GENOMIC DNA]</scope>
    <source>
        <strain evidence="9">Ga9.2</strain>
    </source>
</reference>
<dbReference type="RefSeq" id="WP_015020307.1">
    <property type="nucleotide sequence ID" value="NC_018719.1"/>
</dbReference>
<dbReference type="InterPro" id="IPR013137">
    <property type="entry name" value="Znf_TFIIB"/>
</dbReference>
<dbReference type="GO" id="GO:0008270">
    <property type="term" value="F:zinc ion binding"/>
    <property type="evidence" value="ECO:0007669"/>
    <property type="project" value="UniProtKB-KW"/>
</dbReference>
<dbReference type="KEGG" id="nga:Ngar_c28530"/>
<dbReference type="Gene3D" id="1.10.472.10">
    <property type="entry name" value="Cyclin-like"/>
    <property type="match status" value="1"/>
</dbReference>
<evidence type="ECO:0000313" key="9">
    <source>
        <dbReference type="Proteomes" id="UP000008037"/>
    </source>
</evidence>
<keyword evidence="9" id="KW-1185">Reference proteome</keyword>
<dbReference type="InterPro" id="IPR013150">
    <property type="entry name" value="TFIIB_cyclin"/>
</dbReference>
<evidence type="ECO:0000256" key="6">
    <source>
        <dbReference type="PROSITE-ProRule" id="PRU00469"/>
    </source>
</evidence>
<dbReference type="HOGENOM" id="CLU_043736_0_1_2"/>
<proteinExistence type="inferred from homology"/>
<dbReference type="GeneID" id="13794872"/>
<evidence type="ECO:0000259" key="7">
    <source>
        <dbReference type="PROSITE" id="PS51134"/>
    </source>
</evidence>
<dbReference type="InterPro" id="IPR000812">
    <property type="entry name" value="TFIIB"/>
</dbReference>
<dbReference type="PRINTS" id="PR00685">
    <property type="entry name" value="TIFACTORIIB"/>
</dbReference>
<dbReference type="STRING" id="1237085.Ngar_c28530"/>
<dbReference type="EMBL" id="CP002408">
    <property type="protein sequence ID" value="AFU59773.1"/>
    <property type="molecule type" value="Genomic_DNA"/>
</dbReference>
<dbReference type="Proteomes" id="UP000008037">
    <property type="component" value="Chromosome"/>
</dbReference>
<accession>K0IKH9</accession>
<keyword evidence="6" id="KW-0862">Zinc</keyword>
<keyword evidence="8" id="KW-0648">Protein biosynthesis</keyword>
<dbReference type="SUPFAM" id="SSF47954">
    <property type="entry name" value="Cyclin-like"/>
    <property type="match status" value="2"/>
</dbReference>
<dbReference type="InterPro" id="IPR036915">
    <property type="entry name" value="Cyclin-like_sf"/>
</dbReference>
<gene>
    <name evidence="8" type="primary">tfb9</name>
    <name evidence="8" type="ordered locus">Ngar_c28530</name>
</gene>
<dbReference type="PANTHER" id="PTHR11618">
    <property type="entry name" value="TRANSCRIPTION INITIATION FACTOR IIB-RELATED"/>
    <property type="match status" value="1"/>
</dbReference>
<dbReference type="SUPFAM" id="SSF57783">
    <property type="entry name" value="Zinc beta-ribbon"/>
    <property type="match status" value="1"/>
</dbReference>
<evidence type="ECO:0000256" key="2">
    <source>
        <dbReference type="ARBA" id="ARBA00013932"/>
    </source>
</evidence>
<protein>
    <recommendedName>
        <fullName evidence="2">Transcription initiation factor IIB</fullName>
    </recommendedName>
</protein>
<evidence type="ECO:0000256" key="4">
    <source>
        <dbReference type="ARBA" id="ARBA00023015"/>
    </source>
</evidence>
<organism evidence="8 9">
    <name type="scientific">Nitrososphaera gargensis (strain Ga9.2)</name>
    <dbReference type="NCBI Taxonomy" id="1237085"/>
    <lineage>
        <taxon>Archaea</taxon>
        <taxon>Nitrososphaerota</taxon>
        <taxon>Nitrososphaeria</taxon>
        <taxon>Nitrososphaerales</taxon>
        <taxon>Nitrososphaeraceae</taxon>
        <taxon>Nitrososphaera</taxon>
    </lineage>
</organism>
<keyword evidence="6" id="KW-0479">Metal-binding</keyword>
<dbReference type="Pfam" id="PF00382">
    <property type="entry name" value="TFIIB"/>
    <property type="match status" value="2"/>
</dbReference>
<comment type="similarity">
    <text evidence="1">Belongs to the TFIIB family.</text>
</comment>
<keyword evidence="3" id="KW-0677">Repeat</keyword>
<keyword evidence="6" id="KW-0863">Zinc-finger</keyword>
<evidence type="ECO:0000256" key="5">
    <source>
        <dbReference type="ARBA" id="ARBA00023163"/>
    </source>
</evidence>
<evidence type="ECO:0000313" key="8">
    <source>
        <dbReference type="EMBL" id="AFU59773.1"/>
    </source>
</evidence>
<dbReference type="PROSITE" id="PS51134">
    <property type="entry name" value="ZF_TFIIB"/>
    <property type="match status" value="1"/>
</dbReference>
<dbReference type="SMART" id="SM00385">
    <property type="entry name" value="CYCLIN"/>
    <property type="match status" value="2"/>
</dbReference>
<dbReference type="AlphaFoldDB" id="K0IKH9"/>
<dbReference type="PANTHER" id="PTHR11618:SF13">
    <property type="entry name" value="TRANSCRIPTION INITIATION FACTOR IIB"/>
    <property type="match status" value="1"/>
</dbReference>
<keyword evidence="5" id="KW-0804">Transcription</keyword>
<dbReference type="OrthoDB" id="7429at2157"/>
<name>K0IKH9_NITGG</name>
<dbReference type="InParanoid" id="K0IKH9"/>
<dbReference type="PROSITE" id="PS00782">
    <property type="entry name" value="TFIIB"/>
    <property type="match status" value="1"/>
</dbReference>
<dbReference type="Pfam" id="PF08271">
    <property type="entry name" value="Zn_Ribbon_TF"/>
    <property type="match status" value="1"/>
</dbReference>
<feature type="domain" description="TFIIB-type" evidence="7">
    <location>
        <begin position="10"/>
        <end position="40"/>
    </location>
</feature>